<dbReference type="PANTHER" id="PTHR42982">
    <property type="entry name" value="SEC-INDEPENDENT PROTEIN TRANSLOCASE PROTEIN TATA"/>
    <property type="match status" value="1"/>
</dbReference>
<keyword evidence="13" id="KW-1185">Reference proteome</keyword>
<protein>
    <recommendedName>
        <fullName evidence="10">Sec-independent protein translocase protein TatA</fullName>
    </recommendedName>
</protein>
<dbReference type="InterPro" id="IPR003369">
    <property type="entry name" value="TatA/B/E"/>
</dbReference>
<dbReference type="NCBIfam" id="TIGR01411">
    <property type="entry name" value="tatAE"/>
    <property type="match status" value="1"/>
</dbReference>
<evidence type="ECO:0000256" key="2">
    <source>
        <dbReference type="ARBA" id="ARBA00022448"/>
    </source>
</evidence>
<keyword evidence="7 10" id="KW-1133">Transmembrane helix</keyword>
<evidence type="ECO:0000256" key="11">
    <source>
        <dbReference type="SAM" id="MobiDB-lite"/>
    </source>
</evidence>
<dbReference type="Gene3D" id="1.20.5.3310">
    <property type="match status" value="1"/>
</dbReference>
<keyword evidence="4" id="KW-0997">Cell inner membrane</keyword>
<organism evidence="12 13">
    <name type="scientific">Parasphingorhabdus cellanae</name>
    <dbReference type="NCBI Taxonomy" id="2806553"/>
    <lineage>
        <taxon>Bacteria</taxon>
        <taxon>Pseudomonadati</taxon>
        <taxon>Pseudomonadota</taxon>
        <taxon>Alphaproteobacteria</taxon>
        <taxon>Sphingomonadales</taxon>
        <taxon>Sphingomonadaceae</taxon>
        <taxon>Parasphingorhabdus</taxon>
    </lineage>
</organism>
<keyword evidence="9 10" id="KW-0472">Membrane</keyword>
<keyword evidence="6 10" id="KW-0653">Protein transport</keyword>
<dbReference type="PANTHER" id="PTHR42982:SF1">
    <property type="entry name" value="SEC-INDEPENDENT PROTEIN TRANSLOCASE PROTEIN TATA"/>
    <property type="match status" value="1"/>
</dbReference>
<feature type="compositionally biased region" description="Polar residues" evidence="11">
    <location>
        <begin position="66"/>
        <end position="75"/>
    </location>
</feature>
<comment type="similarity">
    <text evidence="10">Belongs to the TatA/E family.</text>
</comment>
<evidence type="ECO:0000256" key="4">
    <source>
        <dbReference type="ARBA" id="ARBA00022519"/>
    </source>
</evidence>
<evidence type="ECO:0000256" key="10">
    <source>
        <dbReference type="HAMAP-Rule" id="MF_00236"/>
    </source>
</evidence>
<keyword evidence="8 10" id="KW-0811">Translocation</keyword>
<keyword evidence="3 10" id="KW-1003">Cell membrane</keyword>
<dbReference type="InterPro" id="IPR006312">
    <property type="entry name" value="TatA/E"/>
</dbReference>
<dbReference type="RefSeq" id="WP_207987380.1">
    <property type="nucleotide sequence ID" value="NZ_CP071794.1"/>
</dbReference>
<feature type="transmembrane region" description="Helical" evidence="10">
    <location>
        <begin position="6"/>
        <end position="24"/>
    </location>
</feature>
<keyword evidence="5 10" id="KW-0812">Transmembrane</keyword>
<feature type="region of interest" description="Disordered" evidence="11">
    <location>
        <begin position="50"/>
        <end position="75"/>
    </location>
</feature>
<accession>A0ABX7T6F9</accession>
<evidence type="ECO:0000256" key="7">
    <source>
        <dbReference type="ARBA" id="ARBA00022989"/>
    </source>
</evidence>
<dbReference type="Proteomes" id="UP000663923">
    <property type="component" value="Chromosome"/>
</dbReference>
<gene>
    <name evidence="10" type="primary">tatA</name>
    <name evidence="12" type="ORF">J4G78_15260</name>
</gene>
<name>A0ABX7T6F9_9SPHN</name>
<dbReference type="HAMAP" id="MF_00236">
    <property type="entry name" value="TatA_E"/>
    <property type="match status" value="1"/>
</dbReference>
<evidence type="ECO:0000256" key="5">
    <source>
        <dbReference type="ARBA" id="ARBA00022692"/>
    </source>
</evidence>
<dbReference type="NCBIfam" id="NF001940">
    <property type="entry name" value="PRK00720.1"/>
    <property type="match status" value="1"/>
</dbReference>
<evidence type="ECO:0000313" key="13">
    <source>
        <dbReference type="Proteomes" id="UP000663923"/>
    </source>
</evidence>
<dbReference type="EMBL" id="CP071794">
    <property type="protein sequence ID" value="QTD55543.1"/>
    <property type="molecule type" value="Genomic_DNA"/>
</dbReference>
<sequence>MQPSIWQILIVAALVLILFGRGRISEMMGDVGKGIKSFKKGITEEEESVKAATQIDSKPADISAEKATTSDKTAG</sequence>
<evidence type="ECO:0000256" key="1">
    <source>
        <dbReference type="ARBA" id="ARBA00004162"/>
    </source>
</evidence>
<reference evidence="12 13" key="1">
    <citation type="submission" date="2021-03" db="EMBL/GenBank/DDBJ databases">
        <title>Complete genome of Parasphingorhabdus_sp.JHSY0214.</title>
        <authorList>
            <person name="Yoo J.H."/>
            <person name="Bae J.W."/>
        </authorList>
    </citation>
    <scope>NUCLEOTIDE SEQUENCE [LARGE SCALE GENOMIC DNA]</scope>
    <source>
        <strain evidence="12 13">JHSY0214</strain>
    </source>
</reference>
<evidence type="ECO:0000313" key="12">
    <source>
        <dbReference type="EMBL" id="QTD55543.1"/>
    </source>
</evidence>
<proteinExistence type="inferred from homology"/>
<comment type="subcellular location">
    <subcellularLocation>
        <location evidence="1 10">Cell membrane</location>
        <topology evidence="1 10">Single-pass membrane protein</topology>
    </subcellularLocation>
</comment>
<evidence type="ECO:0000256" key="6">
    <source>
        <dbReference type="ARBA" id="ARBA00022927"/>
    </source>
</evidence>
<comment type="function">
    <text evidence="10">Part of the twin-arginine translocation (Tat) system that transports large folded proteins containing a characteristic twin-arginine motif in their signal peptide across membranes. TatA could form the protein-conducting channel of the Tat system.</text>
</comment>
<evidence type="ECO:0000256" key="3">
    <source>
        <dbReference type="ARBA" id="ARBA00022475"/>
    </source>
</evidence>
<evidence type="ECO:0000256" key="9">
    <source>
        <dbReference type="ARBA" id="ARBA00023136"/>
    </source>
</evidence>
<keyword evidence="2 10" id="KW-0813">Transport</keyword>
<evidence type="ECO:0000256" key="8">
    <source>
        <dbReference type="ARBA" id="ARBA00023010"/>
    </source>
</evidence>
<comment type="subunit">
    <text evidence="10">The Tat system comprises two distinct complexes: a TatABC complex, containing multiple copies of TatA, TatB and TatC subunits, and a separate TatA complex, containing only TatA subunits. Substrates initially bind to the TatABC complex, which probably triggers association of the separate TatA complex to form the active translocon.</text>
</comment>
<dbReference type="Pfam" id="PF02416">
    <property type="entry name" value="TatA_B_E"/>
    <property type="match status" value="1"/>
</dbReference>